<accession>A0ABS6BUS2</accession>
<protein>
    <submittedName>
        <fullName evidence="2">GNAT family N-acetyltransferase</fullName>
        <ecNumber evidence="2">2.3.1.-</ecNumber>
    </submittedName>
</protein>
<dbReference type="GO" id="GO:0016746">
    <property type="term" value="F:acyltransferase activity"/>
    <property type="evidence" value="ECO:0007669"/>
    <property type="project" value="UniProtKB-KW"/>
</dbReference>
<keyword evidence="2" id="KW-0012">Acyltransferase</keyword>
<evidence type="ECO:0000313" key="2">
    <source>
        <dbReference type="EMBL" id="MBU3159598.1"/>
    </source>
</evidence>
<dbReference type="EC" id="2.3.1.-" evidence="2"/>
<proteinExistence type="predicted"/>
<sequence>MEKTLNWQLKKFEEVKSEEIYNILKIRNEVFIVEQQCAYQDCDDKDKKSYHLYLQEEGEIISYLRILEKGISFDEVSIGRVLVNKNYRFKGIARAMMLKAIEFIEQSLSEAVIKIQAQAYLVDFYVSLGFKETSNEYLEDNIPHIDMLYKK</sequence>
<keyword evidence="2" id="KW-0808">Transferase</keyword>
<dbReference type="RefSeq" id="WP_216147397.1">
    <property type="nucleotide sequence ID" value="NZ_JAHLDV010000011.1"/>
</dbReference>
<evidence type="ECO:0000259" key="1">
    <source>
        <dbReference type="PROSITE" id="PS51186"/>
    </source>
</evidence>
<feature type="domain" description="N-acetyltransferase" evidence="1">
    <location>
        <begin position="10"/>
        <end position="151"/>
    </location>
</feature>
<reference evidence="2 3" key="1">
    <citation type="submission" date="2021-06" db="EMBL/GenBank/DDBJ databases">
        <title>Clostridia strains as spoilage organisms.</title>
        <authorList>
            <person name="Wambui J."/>
            <person name="Stephan R."/>
            <person name="Stevens M.J.A."/>
        </authorList>
    </citation>
    <scope>NUCLEOTIDE SEQUENCE [LARGE SCALE GENOMIC DNA]</scope>
    <source>
        <strain evidence="2 3">DSM 14204</strain>
    </source>
</reference>
<dbReference type="InterPro" id="IPR000182">
    <property type="entry name" value="GNAT_dom"/>
</dbReference>
<comment type="caution">
    <text evidence="2">The sequence shown here is derived from an EMBL/GenBank/DDBJ whole genome shotgun (WGS) entry which is preliminary data.</text>
</comment>
<dbReference type="EMBL" id="JAHLDV010000011">
    <property type="protein sequence ID" value="MBU3159598.1"/>
    <property type="molecule type" value="Genomic_DNA"/>
</dbReference>
<evidence type="ECO:0000313" key="3">
    <source>
        <dbReference type="Proteomes" id="UP000776252"/>
    </source>
</evidence>
<name>A0ABS6BUS2_9CLOT</name>
<keyword evidence="3" id="KW-1185">Reference proteome</keyword>
<organism evidence="2 3">
    <name type="scientific">Clostridium frigoris</name>
    <dbReference type="NCBI Taxonomy" id="205327"/>
    <lineage>
        <taxon>Bacteria</taxon>
        <taxon>Bacillati</taxon>
        <taxon>Bacillota</taxon>
        <taxon>Clostridia</taxon>
        <taxon>Eubacteriales</taxon>
        <taxon>Clostridiaceae</taxon>
        <taxon>Clostridium</taxon>
    </lineage>
</organism>
<dbReference type="CDD" id="cd04301">
    <property type="entry name" value="NAT_SF"/>
    <property type="match status" value="1"/>
</dbReference>
<gene>
    <name evidence="2" type="ORF">KPL37_07515</name>
</gene>
<dbReference type="Pfam" id="PF13673">
    <property type="entry name" value="Acetyltransf_10"/>
    <property type="match status" value="1"/>
</dbReference>
<dbReference type="PROSITE" id="PS51186">
    <property type="entry name" value="GNAT"/>
    <property type="match status" value="1"/>
</dbReference>
<dbReference type="Proteomes" id="UP000776252">
    <property type="component" value="Unassembled WGS sequence"/>
</dbReference>